<sequence length="175" mass="18103">MAAVPVGQAPAGPVPHWPTNAAGETYGSALDGQFPGDEPDLISAWTTEWTVGYVRRTELDIATGASVVRNPADALAWNAKVAAMIAAGERVFVPVYEQDGVTVIGQHEIQLGGGSTGQHGDGSPPPTTIPHGGVADDSTPWYYGLSPETTKGMDPPPPPERGPKPPPIMPTPPAP</sequence>
<protein>
    <submittedName>
        <fullName evidence="2">Uncharacterized protein</fullName>
    </submittedName>
</protein>
<reference evidence="2" key="1">
    <citation type="submission" date="2020-12" db="EMBL/GenBank/DDBJ databases">
        <title>Genomic characterization of non-nitrogen-fixing Frankia strains.</title>
        <authorList>
            <person name="Carlos-Shanley C."/>
            <person name="Guerra T."/>
            <person name="Hahn D."/>
        </authorList>
    </citation>
    <scope>NUCLEOTIDE SEQUENCE</scope>
    <source>
        <strain evidence="2">CN6</strain>
    </source>
</reference>
<evidence type="ECO:0000313" key="2">
    <source>
        <dbReference type="EMBL" id="MBL7628387.1"/>
    </source>
</evidence>
<comment type="caution">
    <text evidence="2">The sequence shown here is derived from an EMBL/GenBank/DDBJ whole genome shotgun (WGS) entry which is preliminary data.</text>
</comment>
<gene>
    <name evidence="2" type="ORF">I7412_14740</name>
</gene>
<evidence type="ECO:0000313" key="3">
    <source>
        <dbReference type="Proteomes" id="UP000604475"/>
    </source>
</evidence>
<keyword evidence="3" id="KW-1185">Reference proteome</keyword>
<dbReference type="RefSeq" id="WP_203000015.1">
    <property type="nucleotide sequence ID" value="NZ_JADWYU010000141.1"/>
</dbReference>
<feature type="region of interest" description="Disordered" evidence="1">
    <location>
        <begin position="110"/>
        <end position="175"/>
    </location>
</feature>
<feature type="compositionally biased region" description="Low complexity" evidence="1">
    <location>
        <begin position="1"/>
        <end position="11"/>
    </location>
</feature>
<feature type="region of interest" description="Disordered" evidence="1">
    <location>
        <begin position="1"/>
        <end position="24"/>
    </location>
</feature>
<organism evidence="2 3">
    <name type="scientific">Frankia nepalensis</name>
    <dbReference type="NCBI Taxonomy" id="1836974"/>
    <lineage>
        <taxon>Bacteria</taxon>
        <taxon>Bacillati</taxon>
        <taxon>Actinomycetota</taxon>
        <taxon>Actinomycetes</taxon>
        <taxon>Frankiales</taxon>
        <taxon>Frankiaceae</taxon>
        <taxon>Frankia</taxon>
    </lineage>
</organism>
<evidence type="ECO:0000256" key="1">
    <source>
        <dbReference type="SAM" id="MobiDB-lite"/>
    </source>
</evidence>
<feature type="compositionally biased region" description="Pro residues" evidence="1">
    <location>
        <begin position="154"/>
        <end position="175"/>
    </location>
</feature>
<accession>A0A937RDS0</accession>
<dbReference type="EMBL" id="JAEACQ010000185">
    <property type="protein sequence ID" value="MBL7628387.1"/>
    <property type="molecule type" value="Genomic_DNA"/>
</dbReference>
<proteinExistence type="predicted"/>
<name>A0A937RDS0_9ACTN</name>
<dbReference type="Proteomes" id="UP000604475">
    <property type="component" value="Unassembled WGS sequence"/>
</dbReference>
<dbReference type="AlphaFoldDB" id="A0A937RDS0"/>
<feature type="compositionally biased region" description="Gly residues" evidence="1">
    <location>
        <begin position="111"/>
        <end position="120"/>
    </location>
</feature>